<sequence length="128" mass="14230">MYNHEEKAFLKKFFWIAGMKVVQFVTVLLSKNGIVENLVCVRTAASSTVLVATNLCSFDAFKNPNLVVGVKGGSKKKIAKKSDDEIAKIKEIKTNPKHKSIIRTPPSLHSVPVSELAKRYDKEKTAQL</sequence>
<proteinExistence type="predicted"/>
<gene>
    <name evidence="1" type="ORF">TrST_g2986</name>
</gene>
<evidence type="ECO:0000313" key="2">
    <source>
        <dbReference type="Proteomes" id="UP001165085"/>
    </source>
</evidence>
<reference evidence="2" key="1">
    <citation type="journal article" date="2023" name="Commun. Biol.">
        <title>Genome analysis of Parmales, the sister group of diatoms, reveals the evolutionary specialization of diatoms from phago-mixotrophs to photoautotrophs.</title>
        <authorList>
            <person name="Ban H."/>
            <person name="Sato S."/>
            <person name="Yoshikawa S."/>
            <person name="Yamada K."/>
            <person name="Nakamura Y."/>
            <person name="Ichinomiya M."/>
            <person name="Sato N."/>
            <person name="Blanc-Mathieu R."/>
            <person name="Endo H."/>
            <person name="Kuwata A."/>
            <person name="Ogata H."/>
        </authorList>
    </citation>
    <scope>NUCLEOTIDE SEQUENCE [LARGE SCALE GENOMIC DNA]</scope>
    <source>
        <strain evidence="2">NIES 3701</strain>
    </source>
</reference>
<keyword evidence="2" id="KW-1185">Reference proteome</keyword>
<evidence type="ECO:0000313" key="1">
    <source>
        <dbReference type="EMBL" id="GMH59702.1"/>
    </source>
</evidence>
<dbReference type="EMBL" id="BRXY01000060">
    <property type="protein sequence ID" value="GMH59702.1"/>
    <property type="molecule type" value="Genomic_DNA"/>
</dbReference>
<dbReference type="AlphaFoldDB" id="A0A9W7DYE1"/>
<name>A0A9W7DYE1_9STRA</name>
<comment type="caution">
    <text evidence="1">The sequence shown here is derived from an EMBL/GenBank/DDBJ whole genome shotgun (WGS) entry which is preliminary data.</text>
</comment>
<organism evidence="1 2">
    <name type="scientific">Triparma strigata</name>
    <dbReference type="NCBI Taxonomy" id="1606541"/>
    <lineage>
        <taxon>Eukaryota</taxon>
        <taxon>Sar</taxon>
        <taxon>Stramenopiles</taxon>
        <taxon>Ochrophyta</taxon>
        <taxon>Bolidophyceae</taxon>
        <taxon>Parmales</taxon>
        <taxon>Triparmaceae</taxon>
        <taxon>Triparma</taxon>
    </lineage>
</organism>
<protein>
    <submittedName>
        <fullName evidence="1">Uncharacterized protein</fullName>
    </submittedName>
</protein>
<accession>A0A9W7DYE1</accession>
<dbReference type="Proteomes" id="UP001165085">
    <property type="component" value="Unassembled WGS sequence"/>
</dbReference>